<feature type="domain" description="HTH LytTR-type" evidence="3">
    <location>
        <begin position="139"/>
        <end position="237"/>
    </location>
</feature>
<dbReference type="SMART" id="SM00850">
    <property type="entry name" value="LytTR"/>
    <property type="match status" value="1"/>
</dbReference>
<keyword evidence="5" id="KW-1185">Reference proteome</keyword>
<evidence type="ECO:0000259" key="3">
    <source>
        <dbReference type="PROSITE" id="PS50930"/>
    </source>
</evidence>
<dbReference type="GO" id="GO:0003677">
    <property type="term" value="F:DNA binding"/>
    <property type="evidence" value="ECO:0007669"/>
    <property type="project" value="InterPro"/>
</dbReference>
<dbReference type="SMART" id="SM00448">
    <property type="entry name" value="REC"/>
    <property type="match status" value="1"/>
</dbReference>
<dbReference type="Pfam" id="PF04397">
    <property type="entry name" value="LytTR"/>
    <property type="match status" value="1"/>
</dbReference>
<dbReference type="OrthoDB" id="1646880at2"/>
<gene>
    <name evidence="4" type="ORF">AFM12_12385</name>
</gene>
<dbReference type="Proteomes" id="UP000050454">
    <property type="component" value="Unassembled WGS sequence"/>
</dbReference>
<dbReference type="InterPro" id="IPR011006">
    <property type="entry name" value="CheY-like_superfamily"/>
</dbReference>
<dbReference type="InterPro" id="IPR046947">
    <property type="entry name" value="LytR-like"/>
</dbReference>
<dbReference type="InterPro" id="IPR007492">
    <property type="entry name" value="LytTR_DNA-bd_dom"/>
</dbReference>
<dbReference type="PANTHER" id="PTHR37299">
    <property type="entry name" value="TRANSCRIPTIONAL REGULATOR-RELATED"/>
    <property type="match status" value="1"/>
</dbReference>
<dbReference type="PATRIC" id="fig|1605367.3.peg.3884"/>
<dbReference type="STRING" id="1605367.AFM12_12385"/>
<proteinExistence type="predicted"/>
<reference evidence="4 5" key="1">
    <citation type="submission" date="2015-07" db="EMBL/GenBank/DDBJ databases">
        <title>The draft genome sequence of Leadbetterella sp. JN14-9.</title>
        <authorList>
            <person name="Liu Y."/>
            <person name="Du J."/>
            <person name="Shao Z."/>
        </authorList>
    </citation>
    <scope>NUCLEOTIDE SEQUENCE [LARGE SCALE GENOMIC DNA]</scope>
    <source>
        <strain evidence="4 5">JN14-9</strain>
    </source>
</reference>
<accession>A0A0P7C1U9</accession>
<dbReference type="Gene3D" id="2.40.50.1020">
    <property type="entry name" value="LytTr DNA-binding domain"/>
    <property type="match status" value="1"/>
</dbReference>
<dbReference type="SUPFAM" id="SSF52172">
    <property type="entry name" value="CheY-like"/>
    <property type="match status" value="1"/>
</dbReference>
<comment type="caution">
    <text evidence="4">The sequence shown here is derived from an EMBL/GenBank/DDBJ whole genome shotgun (WGS) entry which is preliminary data.</text>
</comment>
<dbReference type="EMBL" id="LGTQ01000009">
    <property type="protein sequence ID" value="KPM48002.1"/>
    <property type="molecule type" value="Genomic_DNA"/>
</dbReference>
<feature type="domain" description="Response regulatory" evidence="2">
    <location>
        <begin position="4"/>
        <end position="115"/>
    </location>
</feature>
<evidence type="ECO:0000259" key="2">
    <source>
        <dbReference type="PROSITE" id="PS50110"/>
    </source>
</evidence>
<dbReference type="PROSITE" id="PS50930">
    <property type="entry name" value="HTH_LYTTR"/>
    <property type="match status" value="1"/>
</dbReference>
<dbReference type="AlphaFoldDB" id="A0A0P7C1U9"/>
<dbReference type="Gene3D" id="3.40.50.2300">
    <property type="match status" value="1"/>
</dbReference>
<dbReference type="RefSeq" id="WP_055148655.1">
    <property type="nucleotide sequence ID" value="NZ_CAKZPM010000009.1"/>
</dbReference>
<keyword evidence="1" id="KW-0597">Phosphoprotein</keyword>
<evidence type="ECO:0000313" key="5">
    <source>
        <dbReference type="Proteomes" id="UP000050454"/>
    </source>
</evidence>
<dbReference type="Pfam" id="PF00072">
    <property type="entry name" value="Response_reg"/>
    <property type="match status" value="1"/>
</dbReference>
<dbReference type="PROSITE" id="PS50110">
    <property type="entry name" value="RESPONSE_REGULATORY"/>
    <property type="match status" value="1"/>
</dbReference>
<sequence>MNLKCVVVEDEPLARKLMVEYVNSAPGLDLLKDFGNPLEALEFMRENEIDVLFSDIRMKEISGLTLLKLIKSKPFVILTTAYSEYAIEGFELDVTDYLLKPITFERFLKAVEKVNQRVKEREKAPSVLGTPQNAQEDFIFLKDGSKLMKVNLADILYIQGLKDYVKVMTKDKQIVSLQTMKSLEETLPSKQFIRIHNSTIVAFDAIEEIERDKVKIGKNYFSISDSYKKTFKDAIEGKRV</sequence>
<organism evidence="4 5">
    <name type="scientific">Jiulongibacter sediminis</name>
    <dbReference type="NCBI Taxonomy" id="1605367"/>
    <lineage>
        <taxon>Bacteria</taxon>
        <taxon>Pseudomonadati</taxon>
        <taxon>Bacteroidota</taxon>
        <taxon>Cytophagia</taxon>
        <taxon>Cytophagales</taxon>
        <taxon>Leadbetterellaceae</taxon>
        <taxon>Jiulongibacter</taxon>
    </lineage>
</organism>
<dbReference type="GO" id="GO:0000156">
    <property type="term" value="F:phosphorelay response regulator activity"/>
    <property type="evidence" value="ECO:0007669"/>
    <property type="project" value="InterPro"/>
</dbReference>
<feature type="modified residue" description="4-aspartylphosphate" evidence="1">
    <location>
        <position position="55"/>
    </location>
</feature>
<dbReference type="InterPro" id="IPR001789">
    <property type="entry name" value="Sig_transdc_resp-reg_receiver"/>
</dbReference>
<dbReference type="PANTHER" id="PTHR37299:SF1">
    <property type="entry name" value="STAGE 0 SPORULATION PROTEIN A HOMOLOG"/>
    <property type="match status" value="1"/>
</dbReference>
<evidence type="ECO:0000256" key="1">
    <source>
        <dbReference type="PROSITE-ProRule" id="PRU00169"/>
    </source>
</evidence>
<evidence type="ECO:0000313" key="4">
    <source>
        <dbReference type="EMBL" id="KPM48002.1"/>
    </source>
</evidence>
<name>A0A0P7C1U9_9BACT</name>
<protein>
    <submittedName>
        <fullName evidence="4">Chemotaxis protein CheY</fullName>
    </submittedName>
</protein>